<accession>A0ABU9XKH3</accession>
<dbReference type="Gene3D" id="3.30.930.10">
    <property type="entry name" value="Bira Bifunctional Protein, Domain 2"/>
    <property type="match status" value="1"/>
</dbReference>
<sequence>MESYLNPNVNVRDFKYKEQLINQLKSRIHTYGYDQISTSVFENYDLYTTVNGTINRDEMIKVISPDGKVLVLRPDVTIPITQQVATQLNTSKETTRYGYVLDIFRSSFRQTQGFVRTQAGVELFGNGRPEADSEVIALAIHCLVDLKLTNFKLELGHSGVMKEILTYLSLKKEQEDEFKQFIQSKNFSGLEHFLKDLPLEDEKRRAIQTISLLYGNPNEVLEKALPLSFTKKMTEELKRLRTVYEQLDSYGFGNHIVIDLGLINHMGYYSGIIFQGFIENIGKPILFGGRYDQLANQFTSSIPAVGFAFDIDTLLSTLPINLIEPSIEIAIYYAHNRQVEAFELAKTLREMNHRTIISNKSKETDGISIKLTDIGNEISYKAINYCFNAKEDVSSLLQEIMEGR</sequence>
<keyword evidence="12" id="KW-1185">Reference proteome</keyword>
<evidence type="ECO:0000256" key="5">
    <source>
        <dbReference type="ARBA" id="ARBA00022490"/>
    </source>
</evidence>
<evidence type="ECO:0000256" key="1">
    <source>
        <dbReference type="ARBA" id="ARBA00004496"/>
    </source>
</evidence>
<dbReference type="PANTHER" id="PTHR43707">
    <property type="entry name" value="HISTIDYL-TRNA SYNTHETASE"/>
    <property type="match status" value="1"/>
</dbReference>
<evidence type="ECO:0000256" key="3">
    <source>
        <dbReference type="ARBA" id="ARBA00005539"/>
    </source>
</evidence>
<comment type="function">
    <text evidence="8 9">Required for the first step of histidine biosynthesis. May allow the feedback regulation of ATP phosphoribosyltransferase activity by histidine.</text>
</comment>
<protein>
    <recommendedName>
        <fullName evidence="4 9">ATP phosphoribosyltransferase regulatory subunit</fullName>
    </recommendedName>
</protein>
<keyword evidence="5 9" id="KW-0963">Cytoplasm</keyword>
<name>A0ABU9XKH3_9BACI</name>
<dbReference type="RefSeq" id="WP_345826273.1">
    <property type="nucleotide sequence ID" value="NZ_JBDIML010000007.1"/>
</dbReference>
<dbReference type="GO" id="GO:0016757">
    <property type="term" value="F:glycosyltransferase activity"/>
    <property type="evidence" value="ECO:0007669"/>
    <property type="project" value="UniProtKB-KW"/>
</dbReference>
<evidence type="ECO:0000259" key="10">
    <source>
        <dbReference type="Pfam" id="PF13393"/>
    </source>
</evidence>
<evidence type="ECO:0000256" key="8">
    <source>
        <dbReference type="ARBA" id="ARBA00025246"/>
    </source>
</evidence>
<dbReference type="Pfam" id="PF13393">
    <property type="entry name" value="tRNA-synt_His"/>
    <property type="match status" value="1"/>
</dbReference>
<evidence type="ECO:0000256" key="6">
    <source>
        <dbReference type="ARBA" id="ARBA00022605"/>
    </source>
</evidence>
<dbReference type="PANTHER" id="PTHR43707:SF6">
    <property type="entry name" value="ATP PHOSPHORIBOSYLTRANSFERASE REGULATORY SUBUNIT"/>
    <property type="match status" value="1"/>
</dbReference>
<dbReference type="HAMAP" id="MF_00125">
    <property type="entry name" value="HisZ"/>
    <property type="match status" value="1"/>
</dbReference>
<comment type="miscellaneous">
    <text evidence="9">This function is generally fulfilled by the C-terminal part of HisG, which is missing in some bacteria such as this one.</text>
</comment>
<dbReference type="SUPFAM" id="SSF55681">
    <property type="entry name" value="Class II aaRS and biotin synthetases"/>
    <property type="match status" value="1"/>
</dbReference>
<dbReference type="InterPro" id="IPR041715">
    <property type="entry name" value="HisRS-like_core"/>
</dbReference>
<evidence type="ECO:0000313" key="12">
    <source>
        <dbReference type="Proteomes" id="UP001444625"/>
    </source>
</evidence>
<comment type="similarity">
    <text evidence="3 9">Belongs to the class-II aminoacyl-tRNA synthetase family. HisZ subfamily.</text>
</comment>
<gene>
    <name evidence="9 11" type="primary">hisZ</name>
    <name evidence="11" type="ORF">ABC228_16450</name>
</gene>
<evidence type="ECO:0000313" key="11">
    <source>
        <dbReference type="EMBL" id="MEN2768776.1"/>
    </source>
</evidence>
<comment type="subunit">
    <text evidence="9">Heteromultimer composed of HisG and HisZ subunits.</text>
</comment>
<feature type="domain" description="Class II Histidinyl-tRNA synthetase (HisRS)-like catalytic core" evidence="10">
    <location>
        <begin position="12"/>
        <end position="314"/>
    </location>
</feature>
<keyword evidence="11" id="KW-0328">Glycosyltransferase</keyword>
<proteinExistence type="inferred from homology"/>
<evidence type="ECO:0000256" key="7">
    <source>
        <dbReference type="ARBA" id="ARBA00023102"/>
    </source>
</evidence>
<evidence type="ECO:0000256" key="9">
    <source>
        <dbReference type="HAMAP-Rule" id="MF_00125"/>
    </source>
</evidence>
<dbReference type="CDD" id="cd00773">
    <property type="entry name" value="HisRS-like_core"/>
    <property type="match status" value="1"/>
</dbReference>
<dbReference type="Proteomes" id="UP001444625">
    <property type="component" value="Unassembled WGS sequence"/>
</dbReference>
<reference evidence="11 12" key="1">
    <citation type="submission" date="2024-05" db="EMBL/GenBank/DDBJ databases">
        <authorList>
            <person name="Haq I."/>
            <person name="Ullah Z."/>
            <person name="Ahmad R."/>
            <person name="Li M."/>
            <person name="Tong Y."/>
        </authorList>
    </citation>
    <scope>NUCLEOTIDE SEQUENCE [LARGE SCALE GENOMIC DNA]</scope>
    <source>
        <strain evidence="11 12">16A2E</strain>
    </source>
</reference>
<keyword evidence="11" id="KW-0808">Transferase</keyword>
<dbReference type="EMBL" id="JBDIML010000007">
    <property type="protein sequence ID" value="MEN2768776.1"/>
    <property type="molecule type" value="Genomic_DNA"/>
</dbReference>
<comment type="pathway">
    <text evidence="2 9">Amino-acid biosynthesis; L-histidine biosynthesis; L-histidine from 5-phospho-alpha-D-ribose 1-diphosphate: step 1/9.</text>
</comment>
<comment type="subcellular location">
    <subcellularLocation>
        <location evidence="1 9">Cytoplasm</location>
    </subcellularLocation>
</comment>
<dbReference type="InterPro" id="IPR004517">
    <property type="entry name" value="HisZ"/>
</dbReference>
<keyword evidence="7 9" id="KW-0368">Histidine biosynthesis</keyword>
<dbReference type="PIRSF" id="PIRSF001549">
    <property type="entry name" value="His-tRNA_synth"/>
    <property type="match status" value="1"/>
</dbReference>
<keyword evidence="6 9" id="KW-0028">Amino-acid biosynthesis</keyword>
<evidence type="ECO:0000256" key="4">
    <source>
        <dbReference type="ARBA" id="ARBA00020397"/>
    </source>
</evidence>
<comment type="caution">
    <text evidence="11">The sequence shown here is derived from an EMBL/GenBank/DDBJ whole genome shotgun (WGS) entry which is preliminary data.</text>
</comment>
<evidence type="ECO:0000256" key="2">
    <source>
        <dbReference type="ARBA" id="ARBA00004667"/>
    </source>
</evidence>
<dbReference type="NCBIfam" id="TIGR00443">
    <property type="entry name" value="hisZ_biosyn_reg"/>
    <property type="match status" value="1"/>
</dbReference>
<dbReference type="InterPro" id="IPR004516">
    <property type="entry name" value="HisRS/HisZ"/>
</dbReference>
<dbReference type="InterPro" id="IPR045864">
    <property type="entry name" value="aa-tRNA-synth_II/BPL/LPL"/>
</dbReference>
<organism evidence="11 12">
    <name type="scientific">Ornithinibacillus xuwenensis</name>
    <dbReference type="NCBI Taxonomy" id="3144668"/>
    <lineage>
        <taxon>Bacteria</taxon>
        <taxon>Bacillati</taxon>
        <taxon>Bacillota</taxon>
        <taxon>Bacilli</taxon>
        <taxon>Bacillales</taxon>
        <taxon>Bacillaceae</taxon>
        <taxon>Ornithinibacillus</taxon>
    </lineage>
</organism>